<dbReference type="KEGG" id="whr:OG579_02185"/>
<evidence type="ECO:0000256" key="1">
    <source>
        <dbReference type="SAM" id="MobiDB-lite"/>
    </source>
</evidence>
<reference evidence="3 4" key="1">
    <citation type="submission" date="2022-10" db="EMBL/GenBank/DDBJ databases">
        <title>The complete genomes of actinobacterial strains from the NBC collection.</title>
        <authorList>
            <person name="Joergensen T.S."/>
            <person name="Alvarez Arevalo M."/>
            <person name="Sterndorff E.B."/>
            <person name="Faurdal D."/>
            <person name="Vuksanovic O."/>
            <person name="Mourched A.-S."/>
            <person name="Charusanti P."/>
            <person name="Shaw S."/>
            <person name="Blin K."/>
            <person name="Weber T."/>
        </authorList>
    </citation>
    <scope>NUCLEOTIDE SEQUENCE [LARGE SCALE GENOMIC DNA]</scope>
    <source>
        <strain evidence="3 4">NBC_00319</strain>
    </source>
</reference>
<keyword evidence="4" id="KW-1185">Reference proteome</keyword>
<dbReference type="RefSeq" id="WP_328857907.1">
    <property type="nucleotide sequence ID" value="NZ_CP108021.1"/>
</dbReference>
<keyword evidence="2" id="KW-1133">Transmembrane helix</keyword>
<feature type="region of interest" description="Disordered" evidence="1">
    <location>
        <begin position="88"/>
        <end position="122"/>
    </location>
</feature>
<gene>
    <name evidence="3" type="ORF">OG579_02185</name>
</gene>
<dbReference type="EMBL" id="CP108021">
    <property type="protein sequence ID" value="WUM20666.1"/>
    <property type="molecule type" value="Genomic_DNA"/>
</dbReference>
<dbReference type="Proteomes" id="UP001432128">
    <property type="component" value="Chromosome"/>
</dbReference>
<feature type="transmembrane region" description="Helical" evidence="2">
    <location>
        <begin position="138"/>
        <end position="163"/>
    </location>
</feature>
<keyword evidence="2" id="KW-0812">Transmembrane</keyword>
<feature type="transmembrane region" description="Helical" evidence="2">
    <location>
        <begin position="175"/>
        <end position="197"/>
    </location>
</feature>
<evidence type="ECO:0000256" key="2">
    <source>
        <dbReference type="SAM" id="Phobius"/>
    </source>
</evidence>
<name>A0AAU4K3K9_9NOCA</name>
<feature type="transmembrane region" description="Helical" evidence="2">
    <location>
        <begin position="60"/>
        <end position="81"/>
    </location>
</feature>
<feature type="transmembrane region" description="Helical" evidence="2">
    <location>
        <begin position="32"/>
        <end position="48"/>
    </location>
</feature>
<keyword evidence="2" id="KW-0472">Membrane</keyword>
<organism evidence="3 4">
    <name type="scientific">Williamsia herbipolensis</name>
    <dbReference type="NCBI Taxonomy" id="1603258"/>
    <lineage>
        <taxon>Bacteria</taxon>
        <taxon>Bacillati</taxon>
        <taxon>Actinomycetota</taxon>
        <taxon>Actinomycetes</taxon>
        <taxon>Mycobacteriales</taxon>
        <taxon>Nocardiaceae</taxon>
        <taxon>Williamsia</taxon>
    </lineage>
</organism>
<sequence length="198" mass="20122">MIGLVIAALVVSTLAPVPQLLGLRSPVARRIAAGLGVIGVIVAAIAAAQTDPATGFARGMVLVLGVTAAATGAVSLVPLLFDIVRAEDDRQPDPDPDRPDLDDTDPDSTDPDDSVPASTTVTTPLRGGRLIGVLERTAVAAAVLAGWPEGIAVVLAVKGLARYPEIRAAHAGEQFIIGTFGSVLWALAVAGTAHLALY</sequence>
<dbReference type="AlphaFoldDB" id="A0AAU4K3K9"/>
<evidence type="ECO:0000313" key="3">
    <source>
        <dbReference type="EMBL" id="WUM20666.1"/>
    </source>
</evidence>
<feature type="compositionally biased region" description="Acidic residues" evidence="1">
    <location>
        <begin position="102"/>
        <end position="113"/>
    </location>
</feature>
<accession>A0AAU4K3K9</accession>
<evidence type="ECO:0000313" key="4">
    <source>
        <dbReference type="Proteomes" id="UP001432128"/>
    </source>
</evidence>
<feature type="compositionally biased region" description="Basic and acidic residues" evidence="1">
    <location>
        <begin position="88"/>
        <end position="101"/>
    </location>
</feature>
<proteinExistence type="predicted"/>
<protein>
    <submittedName>
        <fullName evidence="3">Uncharacterized protein</fullName>
    </submittedName>
</protein>